<dbReference type="KEGG" id="tbl:TBLA_0B04390"/>
<dbReference type="FunCoup" id="I2GYS4">
    <property type="interactions" value="86"/>
</dbReference>
<dbReference type="GeneID" id="14493769"/>
<evidence type="ECO:0000313" key="5">
    <source>
        <dbReference type="Proteomes" id="UP000002866"/>
    </source>
</evidence>
<dbReference type="PANTHER" id="PTHR22847">
    <property type="entry name" value="WD40 REPEAT PROTEIN"/>
    <property type="match status" value="1"/>
</dbReference>
<dbReference type="InterPro" id="IPR019775">
    <property type="entry name" value="WD40_repeat_CS"/>
</dbReference>
<dbReference type="AlphaFoldDB" id="I2GYS4"/>
<dbReference type="HOGENOM" id="CLU_000288_57_1_1"/>
<dbReference type="Pfam" id="PF00400">
    <property type="entry name" value="WD40"/>
    <property type="match status" value="3"/>
</dbReference>
<keyword evidence="5" id="KW-1185">Reference proteome</keyword>
<gene>
    <name evidence="4" type="primary">TBLA0B04390</name>
    <name evidence="4" type="ORF">TBLA_0B04390</name>
</gene>
<dbReference type="SMART" id="SM00320">
    <property type="entry name" value="WD40"/>
    <property type="match status" value="6"/>
</dbReference>
<dbReference type="EMBL" id="HE806317">
    <property type="protein sequence ID" value="CCH59276.1"/>
    <property type="molecule type" value="Genomic_DNA"/>
</dbReference>
<dbReference type="eggNOG" id="KOG0266">
    <property type="taxonomic scope" value="Eukaryota"/>
</dbReference>
<reference evidence="4 5" key="1">
    <citation type="journal article" date="2011" name="Proc. Natl. Acad. Sci. U.S.A.">
        <title>Evolutionary erosion of yeast sex chromosomes by mating-type switching accidents.</title>
        <authorList>
            <person name="Gordon J.L."/>
            <person name="Armisen D."/>
            <person name="Proux-Wera E."/>
            <person name="Oheigeartaigh S.S."/>
            <person name="Byrne K.P."/>
            <person name="Wolfe K.H."/>
        </authorList>
    </citation>
    <scope>NUCLEOTIDE SEQUENCE [LARGE SCALE GENOMIC DNA]</scope>
    <source>
        <strain evidence="5">ATCC 34711 / CBS 6284 / DSM 70876 / NBRC 10599 / NRRL Y-10934 / UCD 77-7</strain>
    </source>
</reference>
<proteinExistence type="predicted"/>
<feature type="repeat" description="WD" evidence="3">
    <location>
        <begin position="66"/>
        <end position="100"/>
    </location>
</feature>
<dbReference type="InterPro" id="IPR015943">
    <property type="entry name" value="WD40/YVTN_repeat-like_dom_sf"/>
</dbReference>
<keyword evidence="2" id="KW-0677">Repeat</keyword>
<dbReference type="PANTHER" id="PTHR22847:SF637">
    <property type="entry name" value="WD REPEAT DOMAIN 5B"/>
    <property type="match status" value="1"/>
</dbReference>
<dbReference type="SUPFAM" id="SSF50978">
    <property type="entry name" value="WD40 repeat-like"/>
    <property type="match status" value="1"/>
</dbReference>
<name>I2GYS4_HENB6</name>
<dbReference type="InterPro" id="IPR001680">
    <property type="entry name" value="WD40_rpt"/>
</dbReference>
<organism evidence="4 5">
    <name type="scientific">Henningerozyma blattae (strain ATCC 34711 / CBS 6284 / DSM 70876 / NBRC 10599 / NRRL Y-10934 / UCD 77-7)</name>
    <name type="common">Yeast</name>
    <name type="synonym">Tetrapisispora blattae</name>
    <dbReference type="NCBI Taxonomy" id="1071380"/>
    <lineage>
        <taxon>Eukaryota</taxon>
        <taxon>Fungi</taxon>
        <taxon>Dikarya</taxon>
        <taxon>Ascomycota</taxon>
        <taxon>Saccharomycotina</taxon>
        <taxon>Saccharomycetes</taxon>
        <taxon>Saccharomycetales</taxon>
        <taxon>Saccharomycetaceae</taxon>
        <taxon>Henningerozyma</taxon>
    </lineage>
</organism>
<dbReference type="Gene3D" id="2.130.10.10">
    <property type="entry name" value="YVTN repeat-like/Quinoprotein amine dehydrogenase"/>
    <property type="match status" value="1"/>
</dbReference>
<evidence type="ECO:0000256" key="1">
    <source>
        <dbReference type="ARBA" id="ARBA00022574"/>
    </source>
</evidence>
<dbReference type="RefSeq" id="XP_004178795.1">
    <property type="nucleotide sequence ID" value="XM_004178747.1"/>
</dbReference>
<dbReference type="OrthoDB" id="674604at2759"/>
<protein>
    <submittedName>
        <fullName evidence="4">Uncharacterized protein</fullName>
    </submittedName>
</protein>
<dbReference type="PROSITE" id="PS00678">
    <property type="entry name" value="WD_REPEATS_1"/>
    <property type="match status" value="1"/>
</dbReference>
<dbReference type="Proteomes" id="UP000002866">
    <property type="component" value="Chromosome 2"/>
</dbReference>
<sequence length="336" mass="37129">MLKLLYKDKTISQIKDPEGIPSSIAISPDGKFLAINQNISILIYDLNSLISNGSTSSILKPIIIIPTSHNLPISSIIWSPDNQCIASGSNDCSIEIYHLQYGLLHKLTGHTAPVTSIKYNEKGNLLLSCSVDESIKIWDILHGTNLRTINTHNDPVVTIDFNNDSSIFSSGSHDGLVRLYDSGTGNCLRTLTYDKDWKEETGVVPVNKVIFAPNGKYLMVRTLDAQSTINLWDCIVGEVVRTFRIEDGTLPSQDEKLHCGVKFLIGQSQDGIKGVYIVAGFEQGQIYMWDTNDRQIVFHNGGSTHENGPILSVDTFQDIVVTLSSNGIFCIWQVEV</sequence>
<evidence type="ECO:0000313" key="4">
    <source>
        <dbReference type="EMBL" id="CCH59276.1"/>
    </source>
</evidence>
<accession>I2GYS4</accession>
<dbReference type="CDD" id="cd00200">
    <property type="entry name" value="WD40"/>
    <property type="match status" value="1"/>
</dbReference>
<evidence type="ECO:0000256" key="2">
    <source>
        <dbReference type="ARBA" id="ARBA00022737"/>
    </source>
</evidence>
<dbReference type="InParanoid" id="I2GYS4"/>
<feature type="repeat" description="WD" evidence="3">
    <location>
        <begin position="149"/>
        <end position="190"/>
    </location>
</feature>
<dbReference type="OMA" id="NYALKCT"/>
<dbReference type="PROSITE" id="PS50294">
    <property type="entry name" value="WD_REPEATS_REGION"/>
    <property type="match status" value="2"/>
</dbReference>
<feature type="repeat" description="WD" evidence="3">
    <location>
        <begin position="107"/>
        <end position="148"/>
    </location>
</feature>
<dbReference type="GO" id="GO:0042393">
    <property type="term" value="F:histone binding"/>
    <property type="evidence" value="ECO:0007669"/>
    <property type="project" value="TreeGrafter"/>
</dbReference>
<keyword evidence="1 3" id="KW-0853">WD repeat</keyword>
<evidence type="ECO:0000256" key="3">
    <source>
        <dbReference type="PROSITE-ProRule" id="PRU00221"/>
    </source>
</evidence>
<dbReference type="GO" id="GO:0048188">
    <property type="term" value="C:Set1C/COMPASS complex"/>
    <property type="evidence" value="ECO:0007669"/>
    <property type="project" value="TreeGrafter"/>
</dbReference>
<dbReference type="InterPro" id="IPR036322">
    <property type="entry name" value="WD40_repeat_dom_sf"/>
</dbReference>
<dbReference type="PROSITE" id="PS50082">
    <property type="entry name" value="WD_REPEATS_2"/>
    <property type="match status" value="3"/>
</dbReference>
<dbReference type="STRING" id="1071380.I2GYS4"/>